<accession>A0A1I4F823</accession>
<evidence type="ECO:0000256" key="11">
    <source>
        <dbReference type="ARBA" id="ARBA00049902"/>
    </source>
</evidence>
<keyword evidence="9" id="KW-0511">Multifunctional enzyme</keyword>
<dbReference type="EMBL" id="FOSR01000016">
    <property type="protein sequence ID" value="SFL14054.1"/>
    <property type="molecule type" value="Genomic_DNA"/>
</dbReference>
<keyword evidence="5" id="KW-0645">Protease</keyword>
<dbReference type="Pfam" id="PF00912">
    <property type="entry name" value="Transgly"/>
    <property type="match status" value="1"/>
</dbReference>
<dbReference type="InterPro" id="IPR023346">
    <property type="entry name" value="Lysozyme-like_dom_sf"/>
</dbReference>
<dbReference type="GO" id="GO:0030288">
    <property type="term" value="C:outer membrane-bounded periplasmic space"/>
    <property type="evidence" value="ECO:0007669"/>
    <property type="project" value="TreeGrafter"/>
</dbReference>
<evidence type="ECO:0000256" key="6">
    <source>
        <dbReference type="ARBA" id="ARBA00022676"/>
    </source>
</evidence>
<dbReference type="UniPathway" id="UPA00219"/>
<keyword evidence="6" id="KW-0328">Glycosyltransferase</keyword>
<evidence type="ECO:0000256" key="1">
    <source>
        <dbReference type="ARBA" id="ARBA00004752"/>
    </source>
</evidence>
<evidence type="ECO:0000313" key="15">
    <source>
        <dbReference type="EMBL" id="SFL14054.1"/>
    </source>
</evidence>
<evidence type="ECO:0000256" key="5">
    <source>
        <dbReference type="ARBA" id="ARBA00022670"/>
    </source>
</evidence>
<evidence type="ECO:0000259" key="13">
    <source>
        <dbReference type="Pfam" id="PF00912"/>
    </source>
</evidence>
<keyword evidence="16" id="KW-1185">Reference proteome</keyword>
<dbReference type="InterPro" id="IPR036950">
    <property type="entry name" value="PBP_transglycosylase"/>
</dbReference>
<dbReference type="GO" id="GO:0006508">
    <property type="term" value="P:proteolysis"/>
    <property type="evidence" value="ECO:0007669"/>
    <property type="project" value="UniProtKB-KW"/>
</dbReference>
<reference evidence="16" key="1">
    <citation type="submission" date="2016-10" db="EMBL/GenBank/DDBJ databases">
        <authorList>
            <person name="Varghese N."/>
            <person name="Submissions S."/>
        </authorList>
    </citation>
    <scope>NUCLEOTIDE SEQUENCE [LARGE SCALE GENOMIC DNA]</scope>
    <source>
        <strain evidence="16">MO64</strain>
    </source>
</reference>
<evidence type="ECO:0000256" key="7">
    <source>
        <dbReference type="ARBA" id="ARBA00022679"/>
    </source>
</evidence>
<evidence type="ECO:0000259" key="12">
    <source>
        <dbReference type="Pfam" id="PF00905"/>
    </source>
</evidence>
<dbReference type="PANTHER" id="PTHR32282:SF15">
    <property type="entry name" value="PENICILLIN-BINDING PROTEIN 1C"/>
    <property type="match status" value="1"/>
</dbReference>
<dbReference type="GO" id="GO:0008658">
    <property type="term" value="F:penicillin binding"/>
    <property type="evidence" value="ECO:0007669"/>
    <property type="project" value="InterPro"/>
</dbReference>
<comment type="catalytic activity">
    <reaction evidence="11">
        <text>[GlcNAc-(1-&gt;4)-Mur2Ac(oyl-L-Ala-gamma-D-Glu-L-Lys-D-Ala-D-Ala)](n)-di-trans,octa-cis-undecaprenyl diphosphate + beta-D-GlcNAc-(1-&gt;4)-Mur2Ac(oyl-L-Ala-gamma-D-Glu-L-Lys-D-Ala-D-Ala)-di-trans,octa-cis-undecaprenyl diphosphate = [GlcNAc-(1-&gt;4)-Mur2Ac(oyl-L-Ala-gamma-D-Glu-L-Lys-D-Ala-D-Ala)](n+1)-di-trans,octa-cis-undecaprenyl diphosphate + di-trans,octa-cis-undecaprenyl diphosphate + H(+)</text>
        <dbReference type="Rhea" id="RHEA:23708"/>
        <dbReference type="Rhea" id="RHEA-COMP:9602"/>
        <dbReference type="Rhea" id="RHEA-COMP:9603"/>
        <dbReference type="ChEBI" id="CHEBI:15378"/>
        <dbReference type="ChEBI" id="CHEBI:58405"/>
        <dbReference type="ChEBI" id="CHEBI:60033"/>
        <dbReference type="ChEBI" id="CHEBI:78435"/>
        <dbReference type="EC" id="2.4.99.28"/>
    </reaction>
</comment>
<dbReference type="Gene3D" id="1.10.3810.10">
    <property type="entry name" value="Biosynthetic peptidoglycan transglycosylase-like"/>
    <property type="match status" value="1"/>
</dbReference>
<dbReference type="SUPFAM" id="SSF56601">
    <property type="entry name" value="beta-lactamase/transpeptidase-like"/>
    <property type="match status" value="1"/>
</dbReference>
<dbReference type="PANTHER" id="PTHR32282">
    <property type="entry name" value="BINDING PROTEIN TRANSPEPTIDASE, PUTATIVE-RELATED"/>
    <property type="match status" value="1"/>
</dbReference>
<comment type="pathway">
    <text evidence="1">Cell wall biogenesis; peptidoglycan biosynthesis.</text>
</comment>
<evidence type="ECO:0000256" key="3">
    <source>
        <dbReference type="ARBA" id="ARBA00007739"/>
    </source>
</evidence>
<dbReference type="GO" id="GO:0008955">
    <property type="term" value="F:peptidoglycan glycosyltransferase activity"/>
    <property type="evidence" value="ECO:0007669"/>
    <property type="project" value="UniProtKB-EC"/>
</dbReference>
<evidence type="ECO:0000259" key="14">
    <source>
        <dbReference type="Pfam" id="PF06832"/>
    </source>
</evidence>
<dbReference type="InterPro" id="IPR050396">
    <property type="entry name" value="Glycosyltr_51/Transpeptidase"/>
</dbReference>
<organism evidence="15 16">
    <name type="scientific">Rhodanobacter glycinis</name>
    <dbReference type="NCBI Taxonomy" id="582702"/>
    <lineage>
        <taxon>Bacteria</taxon>
        <taxon>Pseudomonadati</taxon>
        <taxon>Pseudomonadota</taxon>
        <taxon>Gammaproteobacteria</taxon>
        <taxon>Lysobacterales</taxon>
        <taxon>Rhodanobacteraceae</taxon>
        <taxon>Rhodanobacter</taxon>
    </lineage>
</organism>
<keyword evidence="8" id="KW-0378">Hydrolase</keyword>
<gene>
    <name evidence="15" type="ORF">SAMN05192579_11625</name>
</gene>
<dbReference type="AlphaFoldDB" id="A0A1I4F823"/>
<dbReference type="InterPro" id="IPR001264">
    <property type="entry name" value="Glyco_trans_51"/>
</dbReference>
<comment type="similarity">
    <text evidence="2">In the C-terminal section; belongs to the transpeptidase family.</text>
</comment>
<comment type="similarity">
    <text evidence="3">In the N-terminal section; belongs to the glycosyltransferase 51 family.</text>
</comment>
<sequence length="733" mass="79209">MRRWLTGVAALAVVAAVVLAVATWRALPPLPAALVSASSSSVPLHVVAADGTPLNRSYRGRFNHVDALPAWRIPALLRTAFVASEDQRYWQHGGVDWRARFAALWGNLRAGQVQRGASTIGEQVARILQPRPHTYWSHWVAGIEAGRLLRRFGHAQVLDFYLNQVPYGARRRGVAQAAHYYFGRDPDALDPAEQLSLAVLVRSPSRYDPRRHPQALRQAVDQLAGRMRASGAIDATQAEAIRRAPIQPGQQALAVEAGPFVLHAAERARALGLTGPVLKTTLDPDLQRFVQQVLGQRVRTLATRGVRNAAALVVDNATGAVLAWVVAPQDGPFAIDAVLAPRQPGSTLKPFVYGLAMARLGWQPDTVIEDTPLAENVREGLHRYRNYSGRYYGKVSLRYALANSLNIPAVKTAQAVGVPAILDLLHRLGFGTFEQTADFYGPAIVLGDGGVRLFDLVQGYASLARHGRYLPLHVLADTPQPDPVPVLPAPVTSLLASILSDPNARSAEFGADSVLDLPMPTAVKTGTSSDYRDIWTMGFDDRYTVGVWMGRLDGGSTDGLTGSSGPAPVLRQIFARLRTAAPYAGLWHSPALQPVHTCEWIGPPPCVQRDDWHLGDVHAPVSAPSTTTRRVAIARPLPGEMLAIDPRLPAATQRYRFSLDTAGQAIKRVVWQLDGKPLATTTEAATSWQIVPGPHTLSVRVWLDGGNPGHALELGPVAFSVLGQAPPHEGSPE</sequence>
<dbReference type="SUPFAM" id="SSF53955">
    <property type="entry name" value="Lysozyme-like"/>
    <property type="match status" value="1"/>
</dbReference>
<feature type="domain" description="Penicillin-binding C-terminal" evidence="14">
    <location>
        <begin position="626"/>
        <end position="699"/>
    </location>
</feature>
<dbReference type="GO" id="GO:0009252">
    <property type="term" value="P:peptidoglycan biosynthetic process"/>
    <property type="evidence" value="ECO:0007669"/>
    <property type="project" value="UniProtKB-UniPathway"/>
</dbReference>
<dbReference type="InterPro" id="IPR009647">
    <property type="entry name" value="PBP_C"/>
</dbReference>
<keyword evidence="4" id="KW-0121">Carboxypeptidase</keyword>
<keyword evidence="7" id="KW-0808">Transferase</keyword>
<feature type="domain" description="Glycosyl transferase family 51" evidence="13">
    <location>
        <begin position="66"/>
        <end position="227"/>
    </location>
</feature>
<dbReference type="Proteomes" id="UP000198725">
    <property type="component" value="Unassembled WGS sequence"/>
</dbReference>
<name>A0A1I4F823_9GAMM</name>
<protein>
    <recommendedName>
        <fullName evidence="10">peptidoglycan glycosyltransferase</fullName>
        <ecNumber evidence="10">2.4.99.28</ecNumber>
    </recommendedName>
</protein>
<dbReference type="RefSeq" id="WP_092704950.1">
    <property type="nucleotide sequence ID" value="NZ_FOSR01000016.1"/>
</dbReference>
<proteinExistence type="inferred from homology"/>
<evidence type="ECO:0000256" key="9">
    <source>
        <dbReference type="ARBA" id="ARBA00023268"/>
    </source>
</evidence>
<dbReference type="Pfam" id="PF06832">
    <property type="entry name" value="BiPBP_C"/>
    <property type="match status" value="1"/>
</dbReference>
<dbReference type="Gene3D" id="3.40.710.10">
    <property type="entry name" value="DD-peptidase/beta-lactamase superfamily"/>
    <property type="match status" value="1"/>
</dbReference>
<dbReference type="Pfam" id="PF00905">
    <property type="entry name" value="Transpeptidase"/>
    <property type="match status" value="1"/>
</dbReference>
<evidence type="ECO:0000256" key="8">
    <source>
        <dbReference type="ARBA" id="ARBA00022801"/>
    </source>
</evidence>
<dbReference type="InterPro" id="IPR001460">
    <property type="entry name" value="PCN-bd_Tpept"/>
</dbReference>
<dbReference type="GO" id="GO:0004180">
    <property type="term" value="F:carboxypeptidase activity"/>
    <property type="evidence" value="ECO:0007669"/>
    <property type="project" value="UniProtKB-KW"/>
</dbReference>
<dbReference type="InterPro" id="IPR012338">
    <property type="entry name" value="Beta-lactam/transpept-like"/>
</dbReference>
<evidence type="ECO:0000256" key="2">
    <source>
        <dbReference type="ARBA" id="ARBA00007090"/>
    </source>
</evidence>
<evidence type="ECO:0000313" key="16">
    <source>
        <dbReference type="Proteomes" id="UP000198725"/>
    </source>
</evidence>
<evidence type="ECO:0000256" key="10">
    <source>
        <dbReference type="ARBA" id="ARBA00044770"/>
    </source>
</evidence>
<dbReference type="EC" id="2.4.99.28" evidence="10"/>
<evidence type="ECO:0000256" key="4">
    <source>
        <dbReference type="ARBA" id="ARBA00022645"/>
    </source>
</evidence>
<feature type="domain" description="Penicillin-binding protein transpeptidase" evidence="12">
    <location>
        <begin position="310"/>
        <end position="531"/>
    </location>
</feature>